<evidence type="ECO:0000256" key="1">
    <source>
        <dbReference type="ARBA" id="ARBA00006814"/>
    </source>
</evidence>
<dbReference type="InterPro" id="IPR023430">
    <property type="entry name" value="Pept_HybD-like_dom_sf"/>
</dbReference>
<dbReference type="GO" id="GO:0004190">
    <property type="term" value="F:aspartic-type endopeptidase activity"/>
    <property type="evidence" value="ECO:0007669"/>
    <property type="project" value="UniProtKB-KW"/>
</dbReference>
<evidence type="ECO:0000256" key="4">
    <source>
        <dbReference type="ARBA" id="ARBA00022801"/>
    </source>
</evidence>
<accession>A0A9X7WDD5</accession>
<dbReference type="CDD" id="cd00518">
    <property type="entry name" value="H2MP"/>
    <property type="match status" value="1"/>
</dbReference>
<evidence type="ECO:0000313" key="5">
    <source>
        <dbReference type="EMBL" id="QZA05986.1"/>
    </source>
</evidence>
<gene>
    <name evidence="5" type="ORF">K3U94_12975</name>
</gene>
<sequence length="157" mass="15767">MNSSIVVIGLGNSYRRDDGVGIVAALALARSAGPAVRVVTGISDSTGLLDAWAGAALAVVIDGAVTTKAAPGRVRRCRADELVAGHGRTSSHSLDLAGAFALGQALDRVPDALVVLTVEIADIGYGTGLSPAVAAAVPKLVAMAAAEIERPDYLPGR</sequence>
<dbReference type="Gene3D" id="3.40.50.1450">
    <property type="entry name" value="HybD-like"/>
    <property type="match status" value="1"/>
</dbReference>
<proteinExistence type="inferred from homology"/>
<dbReference type="NCBIfam" id="TIGR00072">
    <property type="entry name" value="hydrog_prot"/>
    <property type="match status" value="1"/>
</dbReference>
<dbReference type="GO" id="GO:0008047">
    <property type="term" value="F:enzyme activator activity"/>
    <property type="evidence" value="ECO:0007669"/>
    <property type="project" value="InterPro"/>
</dbReference>
<name>A0A9X7WDD5_9MYCO</name>
<dbReference type="EMBL" id="CP080997">
    <property type="protein sequence ID" value="QZA05986.1"/>
    <property type="molecule type" value="Genomic_DNA"/>
</dbReference>
<dbReference type="PANTHER" id="PTHR30302">
    <property type="entry name" value="HYDROGENASE 1 MATURATION PROTEASE"/>
    <property type="match status" value="1"/>
</dbReference>
<dbReference type="SUPFAM" id="SSF53163">
    <property type="entry name" value="HybD-like"/>
    <property type="match status" value="1"/>
</dbReference>
<comment type="similarity">
    <text evidence="1">Belongs to the peptidase A31 family.</text>
</comment>
<evidence type="ECO:0000256" key="2">
    <source>
        <dbReference type="ARBA" id="ARBA00022670"/>
    </source>
</evidence>
<protein>
    <submittedName>
        <fullName evidence="5">Hydrogenase maturation protease</fullName>
    </submittedName>
</protein>
<evidence type="ECO:0000256" key="3">
    <source>
        <dbReference type="ARBA" id="ARBA00022750"/>
    </source>
</evidence>
<evidence type="ECO:0000313" key="6">
    <source>
        <dbReference type="Proteomes" id="UP000825008"/>
    </source>
</evidence>
<dbReference type="KEGG" id="mher:K3U94_12975"/>
<reference evidence="5" key="1">
    <citation type="submission" date="2021-08" db="EMBL/GenBank/DDBJ databases">
        <title>Whole genome sequencing of non-tuberculosis mycobacteria type-strains.</title>
        <authorList>
            <person name="Igarashi Y."/>
            <person name="Osugi A."/>
            <person name="Mitarai S."/>
        </authorList>
    </citation>
    <scope>NUCLEOTIDE SEQUENCE</scope>
    <source>
        <strain evidence="5">JCM 30995</strain>
    </source>
</reference>
<keyword evidence="3" id="KW-0064">Aspartyl protease</keyword>
<dbReference type="RefSeq" id="WP_220693984.1">
    <property type="nucleotide sequence ID" value="NZ_CP080997.1"/>
</dbReference>
<dbReference type="Pfam" id="PF01750">
    <property type="entry name" value="HycI"/>
    <property type="match status" value="1"/>
</dbReference>
<dbReference type="PANTHER" id="PTHR30302:SF1">
    <property type="entry name" value="HYDROGENASE 2 MATURATION PROTEASE"/>
    <property type="match status" value="1"/>
</dbReference>
<dbReference type="AlphaFoldDB" id="A0A9X7WDD5"/>
<organism evidence="5 6">
    <name type="scientific">Mycolicibacter heraklionensis</name>
    <dbReference type="NCBI Taxonomy" id="512402"/>
    <lineage>
        <taxon>Bacteria</taxon>
        <taxon>Bacillati</taxon>
        <taxon>Actinomycetota</taxon>
        <taxon>Actinomycetes</taxon>
        <taxon>Mycobacteriales</taxon>
        <taxon>Mycobacteriaceae</taxon>
        <taxon>Mycolicibacter</taxon>
    </lineage>
</organism>
<dbReference type="InterPro" id="IPR000671">
    <property type="entry name" value="Peptidase_A31"/>
</dbReference>
<keyword evidence="4" id="KW-0378">Hydrolase</keyword>
<keyword evidence="2 5" id="KW-0645">Protease</keyword>
<dbReference type="GO" id="GO:0016485">
    <property type="term" value="P:protein processing"/>
    <property type="evidence" value="ECO:0007669"/>
    <property type="project" value="TreeGrafter"/>
</dbReference>
<dbReference type="Proteomes" id="UP000825008">
    <property type="component" value="Chromosome"/>
</dbReference>